<reference evidence="1 2" key="1">
    <citation type="journal article" date="2022" name="bioRxiv">
        <title>The genome of the oomycete Peronosclerospora sorghi, a cosmopolitan pathogen of maize and sorghum, is inflated with dispersed pseudogenes.</title>
        <authorList>
            <person name="Fletcher K."/>
            <person name="Martin F."/>
            <person name="Isakeit T."/>
            <person name="Cavanaugh K."/>
            <person name="Magill C."/>
            <person name="Michelmore R."/>
        </authorList>
    </citation>
    <scope>NUCLEOTIDE SEQUENCE [LARGE SCALE GENOMIC DNA]</scope>
    <source>
        <strain evidence="1">P6</strain>
    </source>
</reference>
<organism evidence="1 2">
    <name type="scientific">Peronosclerospora sorghi</name>
    <dbReference type="NCBI Taxonomy" id="230839"/>
    <lineage>
        <taxon>Eukaryota</taxon>
        <taxon>Sar</taxon>
        <taxon>Stramenopiles</taxon>
        <taxon>Oomycota</taxon>
        <taxon>Peronosporomycetes</taxon>
        <taxon>Peronosporales</taxon>
        <taxon>Peronosporaceae</taxon>
        <taxon>Peronosclerospora</taxon>
    </lineage>
</organism>
<dbReference type="EMBL" id="CM047586">
    <property type="protein sequence ID" value="KAI9909549.1"/>
    <property type="molecule type" value="Genomic_DNA"/>
</dbReference>
<accession>A0ACC0VSS9</accession>
<dbReference type="Proteomes" id="UP001163321">
    <property type="component" value="Chromosome 7"/>
</dbReference>
<comment type="caution">
    <text evidence="1">The sequence shown here is derived from an EMBL/GenBank/DDBJ whole genome shotgun (WGS) entry which is preliminary data.</text>
</comment>
<protein>
    <submittedName>
        <fullName evidence="1">Uncharacterized protein</fullName>
    </submittedName>
</protein>
<gene>
    <name evidence="1" type="ORF">PsorP6_015180</name>
</gene>
<proteinExistence type="predicted"/>
<keyword evidence="2" id="KW-1185">Reference proteome</keyword>
<name>A0ACC0VSS9_9STRA</name>
<evidence type="ECO:0000313" key="2">
    <source>
        <dbReference type="Proteomes" id="UP001163321"/>
    </source>
</evidence>
<sequence>MGKRWYSVQARRGVEAHEVGGGDPSTFPDPEAPRKPKGGSRQAKDQKLSVVMMRVIQESATAVSSLAK</sequence>
<evidence type="ECO:0000313" key="1">
    <source>
        <dbReference type="EMBL" id="KAI9909549.1"/>
    </source>
</evidence>